<dbReference type="OrthoDB" id="3624491at2"/>
<dbReference type="EMBL" id="SGWQ01000011">
    <property type="protein sequence ID" value="RZS32692.1"/>
    <property type="molecule type" value="Genomic_DNA"/>
</dbReference>
<evidence type="ECO:0000313" key="1">
    <source>
        <dbReference type="EMBL" id="RZS32692.1"/>
    </source>
</evidence>
<comment type="caution">
    <text evidence="1">The sequence shown here is derived from an EMBL/GenBank/DDBJ whole genome shotgun (WGS) entry which is preliminary data.</text>
</comment>
<dbReference type="AlphaFoldDB" id="A0A4Q7KFN5"/>
<accession>A0A4Q7KFN5</accession>
<protein>
    <submittedName>
        <fullName evidence="1">Uncharacterized protein</fullName>
    </submittedName>
</protein>
<gene>
    <name evidence="1" type="ORF">EV193_11175</name>
</gene>
<sequence>MEDLPEGETDPRYPNWRFNDVPEDIRAGLVAGFERMEYRYRMREEIHRAQRRAYQEFMAAGGGDDQAAVERYNLEIERLNALYPRFGAAPDDF</sequence>
<dbReference type="Proteomes" id="UP000294257">
    <property type="component" value="Unassembled WGS sequence"/>
</dbReference>
<name>A0A4Q7KFN5_9PSEU</name>
<keyword evidence="2" id="KW-1185">Reference proteome</keyword>
<dbReference type="RefSeq" id="WP_130347657.1">
    <property type="nucleotide sequence ID" value="NZ_SGWQ01000011.1"/>
</dbReference>
<organism evidence="1 2">
    <name type="scientific">Herbihabitans rhizosphaerae</name>
    <dbReference type="NCBI Taxonomy" id="1872711"/>
    <lineage>
        <taxon>Bacteria</taxon>
        <taxon>Bacillati</taxon>
        <taxon>Actinomycetota</taxon>
        <taxon>Actinomycetes</taxon>
        <taxon>Pseudonocardiales</taxon>
        <taxon>Pseudonocardiaceae</taxon>
        <taxon>Herbihabitans</taxon>
    </lineage>
</organism>
<reference evidence="1 2" key="1">
    <citation type="submission" date="2019-02" db="EMBL/GenBank/DDBJ databases">
        <title>Genomic Encyclopedia of Type Strains, Phase IV (KMG-IV): sequencing the most valuable type-strain genomes for metagenomic binning, comparative biology and taxonomic classification.</title>
        <authorList>
            <person name="Goeker M."/>
        </authorList>
    </citation>
    <scope>NUCLEOTIDE SEQUENCE [LARGE SCALE GENOMIC DNA]</scope>
    <source>
        <strain evidence="1 2">DSM 101727</strain>
    </source>
</reference>
<evidence type="ECO:0000313" key="2">
    <source>
        <dbReference type="Proteomes" id="UP000294257"/>
    </source>
</evidence>
<proteinExistence type="predicted"/>